<dbReference type="AlphaFoldDB" id="A6JM88"/>
<accession>A6JM88</accession>
<feature type="non-terminal residue" evidence="1">
    <location>
        <position position="79"/>
    </location>
</feature>
<organism evidence="1 2">
    <name type="scientific">Rattus norvegicus</name>
    <name type="common">Rat</name>
    <dbReference type="NCBI Taxonomy" id="10116"/>
    <lineage>
        <taxon>Eukaryota</taxon>
        <taxon>Metazoa</taxon>
        <taxon>Chordata</taxon>
        <taxon>Craniata</taxon>
        <taxon>Vertebrata</taxon>
        <taxon>Euteleostomi</taxon>
        <taxon>Mammalia</taxon>
        <taxon>Eutheria</taxon>
        <taxon>Euarchontoglires</taxon>
        <taxon>Glires</taxon>
        <taxon>Rodentia</taxon>
        <taxon>Myomorpha</taxon>
        <taxon>Muroidea</taxon>
        <taxon>Muridae</taxon>
        <taxon>Murinae</taxon>
        <taxon>Rattus</taxon>
    </lineage>
</organism>
<evidence type="ECO:0000313" key="2">
    <source>
        <dbReference type="Proteomes" id="UP000234681"/>
    </source>
</evidence>
<reference evidence="2" key="1">
    <citation type="submission" date="2005-09" db="EMBL/GenBank/DDBJ databases">
        <authorList>
            <person name="Mural R.J."/>
            <person name="Li P.W."/>
            <person name="Adams M.D."/>
            <person name="Amanatides P.G."/>
            <person name="Baden-Tillson H."/>
            <person name="Barnstead M."/>
            <person name="Chin S.H."/>
            <person name="Dew I."/>
            <person name="Evans C.A."/>
            <person name="Ferriera S."/>
            <person name="Flanigan M."/>
            <person name="Fosler C."/>
            <person name="Glodek A."/>
            <person name="Gu Z."/>
            <person name="Holt R.A."/>
            <person name="Jennings D."/>
            <person name="Kraft C.L."/>
            <person name="Lu F."/>
            <person name="Nguyen T."/>
            <person name="Nusskern D.R."/>
            <person name="Pfannkoch C.M."/>
            <person name="Sitter C."/>
            <person name="Sutton G.G."/>
            <person name="Venter J.C."/>
            <person name="Wang Z."/>
            <person name="Woodage T."/>
            <person name="Zheng X.H."/>
            <person name="Zhong F."/>
        </authorList>
    </citation>
    <scope>NUCLEOTIDE SEQUENCE [LARGE SCALE GENOMIC DNA]</scope>
    <source>
        <strain>BN</strain>
        <strain evidence="2">Sprague-Dawley</strain>
    </source>
</reference>
<dbReference type="Proteomes" id="UP000234681">
    <property type="component" value="Chromosome 17"/>
</dbReference>
<name>A6JM88_RAT</name>
<proteinExistence type="predicted"/>
<gene>
    <name evidence="1" type="ORF">rCG_55861</name>
</gene>
<dbReference type="EMBL" id="CH473990">
    <property type="protein sequence ID" value="EDL78765.1"/>
    <property type="molecule type" value="Genomic_DNA"/>
</dbReference>
<evidence type="ECO:0000313" key="1">
    <source>
        <dbReference type="EMBL" id="EDL78765.1"/>
    </source>
</evidence>
<protein>
    <submittedName>
        <fullName evidence="1">RCG55861</fullName>
    </submittedName>
</protein>
<sequence>MVPGKGTLWFCSLGFNPDPPQSPGANHCLPLSATGSTHTKKRELFLLFKGISEHRLCGRYCSMGRVVVRFRSKVDFYRY</sequence>